<accession>A0ABR4PH59</accession>
<name>A0ABR4PH59_9HELO</name>
<evidence type="ECO:0000313" key="2">
    <source>
        <dbReference type="Proteomes" id="UP001629113"/>
    </source>
</evidence>
<evidence type="ECO:0000313" key="1">
    <source>
        <dbReference type="EMBL" id="KAL3422649.1"/>
    </source>
</evidence>
<reference evidence="1 2" key="1">
    <citation type="submission" date="2024-06" db="EMBL/GenBank/DDBJ databases">
        <title>Complete genome of Phlyctema vagabunda strain 19-DSS-EL-015.</title>
        <authorList>
            <person name="Fiorenzani C."/>
        </authorList>
    </citation>
    <scope>NUCLEOTIDE SEQUENCE [LARGE SCALE GENOMIC DNA]</scope>
    <source>
        <strain evidence="1 2">19-DSS-EL-015</strain>
    </source>
</reference>
<comment type="caution">
    <text evidence="1">The sequence shown here is derived from an EMBL/GenBank/DDBJ whole genome shotgun (WGS) entry which is preliminary data.</text>
</comment>
<gene>
    <name evidence="1" type="ORF">PVAG01_06805</name>
</gene>
<dbReference type="EMBL" id="JBFCZG010000005">
    <property type="protein sequence ID" value="KAL3422649.1"/>
    <property type="molecule type" value="Genomic_DNA"/>
</dbReference>
<dbReference type="PANTHER" id="PTHR39290:SF6">
    <property type="entry name" value="S-ADENOSYL-L-METHIONINE-DEPENDENT METHYLTRANSFERASES SUPERFAMILY PROTEIN"/>
    <property type="match status" value="1"/>
</dbReference>
<dbReference type="PANTHER" id="PTHR39290">
    <property type="entry name" value="C3H1-TYPE DOMAIN-CONTAINING PROTEIN-RELATED"/>
    <property type="match status" value="1"/>
</dbReference>
<organism evidence="1 2">
    <name type="scientific">Phlyctema vagabunda</name>
    <dbReference type="NCBI Taxonomy" id="108571"/>
    <lineage>
        <taxon>Eukaryota</taxon>
        <taxon>Fungi</taxon>
        <taxon>Dikarya</taxon>
        <taxon>Ascomycota</taxon>
        <taxon>Pezizomycotina</taxon>
        <taxon>Leotiomycetes</taxon>
        <taxon>Helotiales</taxon>
        <taxon>Dermateaceae</taxon>
        <taxon>Phlyctema</taxon>
    </lineage>
</organism>
<keyword evidence="2" id="KW-1185">Reference proteome</keyword>
<sequence>MSSPDPDSIVERWQGMRGDLQTTIRETFQLPEEDEYVYAAEAFQKTLAQVQQEMATGKYRWNYRSADHQIIPVSEADITAYTSNFAATTDTAKSLKSFAANAKKGSPRAMIASYLETRRLTTPDLRVSRSKNKISAPKNPYLDVWAWSCHETGFVGPLDDAGYAHPDRAKLTHPMLPVLYHHFGCVCPTFESLELIALLCRRYGKKGVLDMASGSGYWTYLLRRHRTATGPGQSDAIDTLAVDNMEAQWRYTWIRDTIQANGVTYLKTHGGARDRVLLLVYMITRGDFTRRVLEAYAGDVIVIAGTQNANRFTGFEGSTVEQYFAAHMPAWQLVVRVALPSFAGKDEGLFVYTRGEGTGA</sequence>
<protein>
    <submittedName>
        <fullName evidence="1">Uncharacterized protein</fullName>
    </submittedName>
</protein>
<dbReference type="Proteomes" id="UP001629113">
    <property type="component" value="Unassembled WGS sequence"/>
</dbReference>
<proteinExistence type="predicted"/>